<dbReference type="Gramene" id="ONK64812">
    <property type="protein sequence ID" value="ONK64812"/>
    <property type="gene ID" value="A4U43_C07F30220"/>
</dbReference>
<accession>A0A5P1EG29</accession>
<feature type="region of interest" description="Disordered" evidence="1">
    <location>
        <begin position="1"/>
        <end position="54"/>
    </location>
</feature>
<proteinExistence type="predicted"/>
<protein>
    <submittedName>
        <fullName evidence="2">Uncharacterized protein</fullName>
    </submittedName>
</protein>
<gene>
    <name evidence="2" type="ORF">A4U43_C07F30220</name>
</gene>
<keyword evidence="3" id="KW-1185">Reference proteome</keyword>
<reference evidence="3" key="1">
    <citation type="journal article" date="2017" name="Nat. Commun.">
        <title>The asparagus genome sheds light on the origin and evolution of a young Y chromosome.</title>
        <authorList>
            <person name="Harkess A."/>
            <person name="Zhou J."/>
            <person name="Xu C."/>
            <person name="Bowers J.E."/>
            <person name="Van der Hulst R."/>
            <person name="Ayyampalayam S."/>
            <person name="Mercati F."/>
            <person name="Riccardi P."/>
            <person name="McKain M.R."/>
            <person name="Kakrana A."/>
            <person name="Tang H."/>
            <person name="Ray J."/>
            <person name="Groenendijk J."/>
            <person name="Arikit S."/>
            <person name="Mathioni S.M."/>
            <person name="Nakano M."/>
            <person name="Shan H."/>
            <person name="Telgmann-Rauber A."/>
            <person name="Kanno A."/>
            <person name="Yue Z."/>
            <person name="Chen H."/>
            <person name="Li W."/>
            <person name="Chen Y."/>
            <person name="Xu X."/>
            <person name="Zhang Y."/>
            <person name="Luo S."/>
            <person name="Chen H."/>
            <person name="Gao J."/>
            <person name="Mao Z."/>
            <person name="Pires J.C."/>
            <person name="Luo M."/>
            <person name="Kudrna D."/>
            <person name="Wing R.A."/>
            <person name="Meyers B.C."/>
            <person name="Yi K."/>
            <person name="Kong H."/>
            <person name="Lavrijsen P."/>
            <person name="Sunseri F."/>
            <person name="Falavigna A."/>
            <person name="Ye Y."/>
            <person name="Leebens-Mack J.H."/>
            <person name="Chen G."/>
        </authorList>
    </citation>
    <scope>NUCLEOTIDE SEQUENCE [LARGE SCALE GENOMIC DNA]</scope>
    <source>
        <strain evidence="3">cv. DH0086</strain>
    </source>
</reference>
<dbReference type="Proteomes" id="UP000243459">
    <property type="component" value="Chromosome 7"/>
</dbReference>
<sequence>MLARASPQAPTSKRSPTGEVGVQVTVCARRSGPTKPSANTRPAQSKALRASQNVGRVAVRVRRSPGSAGHTSARLLKPSRRARLSRHKTHEATIARWGGPTGTAECTDRASIGTGCSSGLICLAAGVNGWTSRAERGVHSPMAFKKPRFLIPA</sequence>
<evidence type="ECO:0000313" key="3">
    <source>
        <dbReference type="Proteomes" id="UP000243459"/>
    </source>
</evidence>
<organism evidence="2 3">
    <name type="scientific">Asparagus officinalis</name>
    <name type="common">Garden asparagus</name>
    <dbReference type="NCBI Taxonomy" id="4686"/>
    <lineage>
        <taxon>Eukaryota</taxon>
        <taxon>Viridiplantae</taxon>
        <taxon>Streptophyta</taxon>
        <taxon>Embryophyta</taxon>
        <taxon>Tracheophyta</taxon>
        <taxon>Spermatophyta</taxon>
        <taxon>Magnoliopsida</taxon>
        <taxon>Liliopsida</taxon>
        <taxon>Asparagales</taxon>
        <taxon>Asparagaceae</taxon>
        <taxon>Asparagoideae</taxon>
        <taxon>Asparagus</taxon>
    </lineage>
</organism>
<feature type="compositionally biased region" description="Polar residues" evidence="1">
    <location>
        <begin position="34"/>
        <end position="43"/>
    </location>
</feature>
<evidence type="ECO:0000313" key="2">
    <source>
        <dbReference type="EMBL" id="ONK64812.1"/>
    </source>
</evidence>
<dbReference type="EMBL" id="CM007387">
    <property type="protein sequence ID" value="ONK64812.1"/>
    <property type="molecule type" value="Genomic_DNA"/>
</dbReference>
<dbReference type="AlphaFoldDB" id="A0A5P1EG29"/>
<evidence type="ECO:0000256" key="1">
    <source>
        <dbReference type="SAM" id="MobiDB-lite"/>
    </source>
</evidence>
<name>A0A5P1EG29_ASPOF</name>